<keyword evidence="2" id="KW-0808">Transferase</keyword>
<dbReference type="InterPro" id="IPR020616">
    <property type="entry name" value="Thiolase_N"/>
</dbReference>
<dbReference type="Gene3D" id="3.40.47.10">
    <property type="match status" value="2"/>
</dbReference>
<dbReference type="NCBIfam" id="TIGR01930">
    <property type="entry name" value="AcCoA-C-Actrans"/>
    <property type="match status" value="1"/>
</dbReference>
<gene>
    <name evidence="6" type="ORF">S03H2_00913</name>
</gene>
<comment type="caution">
    <text evidence="6">The sequence shown here is derived from an EMBL/GenBank/DDBJ whole genome shotgun (WGS) entry which is preliminary data.</text>
</comment>
<evidence type="ECO:0000256" key="1">
    <source>
        <dbReference type="ARBA" id="ARBA00010982"/>
    </source>
</evidence>
<evidence type="ECO:0000313" key="6">
    <source>
        <dbReference type="EMBL" id="GAH29268.1"/>
    </source>
</evidence>
<protein>
    <recommendedName>
        <fullName evidence="7">Thiolase N-terminal domain-containing protein</fullName>
    </recommendedName>
</protein>
<organism evidence="6">
    <name type="scientific">marine sediment metagenome</name>
    <dbReference type="NCBI Taxonomy" id="412755"/>
    <lineage>
        <taxon>unclassified sequences</taxon>
        <taxon>metagenomes</taxon>
        <taxon>ecological metagenomes</taxon>
    </lineage>
</organism>
<dbReference type="GO" id="GO:0016747">
    <property type="term" value="F:acyltransferase activity, transferring groups other than amino-acyl groups"/>
    <property type="evidence" value="ECO:0007669"/>
    <property type="project" value="InterPro"/>
</dbReference>
<dbReference type="InterPro" id="IPR020617">
    <property type="entry name" value="Thiolase_C"/>
</dbReference>
<dbReference type="PANTHER" id="PTHR18919">
    <property type="entry name" value="ACETYL-COA C-ACYLTRANSFERASE"/>
    <property type="match status" value="1"/>
</dbReference>
<dbReference type="SUPFAM" id="SSF53901">
    <property type="entry name" value="Thiolase-like"/>
    <property type="match status" value="2"/>
</dbReference>
<dbReference type="AlphaFoldDB" id="X1G898"/>
<dbReference type="InterPro" id="IPR016039">
    <property type="entry name" value="Thiolase-like"/>
</dbReference>
<dbReference type="InterPro" id="IPR002155">
    <property type="entry name" value="Thiolase"/>
</dbReference>
<evidence type="ECO:0000256" key="3">
    <source>
        <dbReference type="ARBA" id="ARBA00023315"/>
    </source>
</evidence>
<comment type="similarity">
    <text evidence="1">Belongs to the thiolase-like superfamily. Thiolase family.</text>
</comment>
<dbReference type="Pfam" id="PF02803">
    <property type="entry name" value="Thiolase_C"/>
    <property type="match status" value="1"/>
</dbReference>
<reference evidence="6" key="1">
    <citation type="journal article" date="2014" name="Front. Microbiol.">
        <title>High frequency of phylogenetically diverse reductive dehalogenase-homologous genes in deep subseafloor sedimentary metagenomes.</title>
        <authorList>
            <person name="Kawai M."/>
            <person name="Futagami T."/>
            <person name="Toyoda A."/>
            <person name="Takaki Y."/>
            <person name="Nishi S."/>
            <person name="Hori S."/>
            <person name="Arai W."/>
            <person name="Tsubouchi T."/>
            <person name="Morono Y."/>
            <person name="Uchiyama I."/>
            <person name="Ito T."/>
            <person name="Fujiyama A."/>
            <person name="Inagaki F."/>
            <person name="Takami H."/>
        </authorList>
    </citation>
    <scope>NUCLEOTIDE SEQUENCE</scope>
    <source>
        <strain evidence="6">Expedition CK06-06</strain>
    </source>
</reference>
<accession>X1G898</accession>
<evidence type="ECO:0000259" key="4">
    <source>
        <dbReference type="Pfam" id="PF00108"/>
    </source>
</evidence>
<dbReference type="PROSITE" id="PS00737">
    <property type="entry name" value="THIOLASE_2"/>
    <property type="match status" value="1"/>
</dbReference>
<evidence type="ECO:0000259" key="5">
    <source>
        <dbReference type="Pfam" id="PF02803"/>
    </source>
</evidence>
<feature type="domain" description="Thiolase C-terminal" evidence="5">
    <location>
        <begin position="137"/>
        <end position="257"/>
    </location>
</feature>
<dbReference type="EMBL" id="BARU01000234">
    <property type="protein sequence ID" value="GAH29268.1"/>
    <property type="molecule type" value="Genomic_DNA"/>
</dbReference>
<evidence type="ECO:0000256" key="2">
    <source>
        <dbReference type="ARBA" id="ARBA00022679"/>
    </source>
</evidence>
<dbReference type="InterPro" id="IPR020610">
    <property type="entry name" value="Thiolase_AS"/>
</dbReference>
<dbReference type="InterPro" id="IPR020613">
    <property type="entry name" value="Thiolase_CS"/>
</dbReference>
<feature type="domain" description="Thiolase N-terminal" evidence="4">
    <location>
        <begin position="1"/>
        <end position="128"/>
    </location>
</feature>
<name>X1G898_9ZZZZ</name>
<evidence type="ECO:0008006" key="7">
    <source>
        <dbReference type="Google" id="ProtNLM"/>
    </source>
</evidence>
<sequence length="259" mass="27070">MNDSAMVDSMVKDGLWCAMNDYHMGITAENIARNYNISRQQQDEFAALSQQKTAKAIANGEFADEIVPVAVKKRKETIDFKTDEHARAGTTVDVLSKLRPAFEKDGTVTAGNASGITDGAAALMLASENFINNNNITPIAKFAGFASVGVDPAIMGIGPSAAISKILKKTGTKLADIDIFELNEAFAAQSIAVLKETGIDPEKVNVNGGAIALGHPIGASGARILVTLLGAMKKRNLKTGLASLCIGGGMGMASILTKS</sequence>
<dbReference type="CDD" id="cd00751">
    <property type="entry name" value="thiolase"/>
    <property type="match status" value="1"/>
</dbReference>
<keyword evidence="3" id="KW-0012">Acyltransferase</keyword>
<dbReference type="PROSITE" id="PS00099">
    <property type="entry name" value="THIOLASE_3"/>
    <property type="match status" value="1"/>
</dbReference>
<proteinExistence type="inferred from homology"/>
<dbReference type="Pfam" id="PF00108">
    <property type="entry name" value="Thiolase_N"/>
    <property type="match status" value="1"/>
</dbReference>
<dbReference type="PANTHER" id="PTHR18919:SF107">
    <property type="entry name" value="ACETYL-COA ACETYLTRANSFERASE, CYTOSOLIC"/>
    <property type="match status" value="1"/>
</dbReference>